<proteinExistence type="predicted"/>
<evidence type="ECO:0000256" key="1">
    <source>
        <dbReference type="SAM" id="Phobius"/>
    </source>
</evidence>
<feature type="transmembrane region" description="Helical" evidence="1">
    <location>
        <begin position="35"/>
        <end position="53"/>
    </location>
</feature>
<organism evidence="2 3">
    <name type="scientific">Domibacillus aminovorans</name>
    <dbReference type="NCBI Taxonomy" id="29332"/>
    <lineage>
        <taxon>Bacteria</taxon>
        <taxon>Bacillati</taxon>
        <taxon>Bacillota</taxon>
        <taxon>Bacilli</taxon>
        <taxon>Bacillales</taxon>
        <taxon>Bacillaceae</taxon>
        <taxon>Domibacillus</taxon>
    </lineage>
</organism>
<sequence>MKRFIFVIPVMVLVFSIATWMLNKDFSMIDAQTRTLIAIGASLFSGIITFFLMRSDIEHITEAHLERKNAKRKK</sequence>
<dbReference type="Proteomes" id="UP000077271">
    <property type="component" value="Unassembled WGS sequence"/>
</dbReference>
<dbReference type="AlphaFoldDB" id="A0A177KZ12"/>
<keyword evidence="1" id="KW-1133">Transmembrane helix</keyword>
<protein>
    <submittedName>
        <fullName evidence="2">Uncharacterized protein</fullName>
    </submittedName>
</protein>
<keyword evidence="1" id="KW-0472">Membrane</keyword>
<name>A0A177KZ12_9BACI</name>
<dbReference type="OrthoDB" id="2454149at2"/>
<gene>
    <name evidence="2" type="ORF">AWH48_17480</name>
</gene>
<evidence type="ECO:0000313" key="2">
    <source>
        <dbReference type="EMBL" id="OAH58583.1"/>
    </source>
</evidence>
<feature type="transmembrane region" description="Helical" evidence="1">
    <location>
        <begin position="6"/>
        <end position="23"/>
    </location>
</feature>
<evidence type="ECO:0000313" key="3">
    <source>
        <dbReference type="Proteomes" id="UP000077271"/>
    </source>
</evidence>
<comment type="caution">
    <text evidence="2">The sequence shown here is derived from an EMBL/GenBank/DDBJ whole genome shotgun (WGS) entry which is preliminary data.</text>
</comment>
<accession>A0A177KZ12</accession>
<dbReference type="EMBL" id="LQWZ01000008">
    <property type="protein sequence ID" value="OAH58583.1"/>
    <property type="molecule type" value="Genomic_DNA"/>
</dbReference>
<reference evidence="2 3" key="1">
    <citation type="submission" date="2016-01" db="EMBL/GenBank/DDBJ databases">
        <title>Investigation of taxonomic status of Bacillus aminovorans.</title>
        <authorList>
            <person name="Verma A."/>
            <person name="Pal Y."/>
            <person name="Krishnamurthi S."/>
        </authorList>
    </citation>
    <scope>NUCLEOTIDE SEQUENCE [LARGE SCALE GENOMIC DNA]</scope>
    <source>
        <strain evidence="2 3">DSM 4337</strain>
    </source>
</reference>
<keyword evidence="1" id="KW-0812">Transmembrane</keyword>
<dbReference type="RefSeq" id="WP_051080887.1">
    <property type="nucleotide sequence ID" value="NZ_LQWZ01000008.1"/>
</dbReference>